<protein>
    <submittedName>
        <fullName evidence="2">Rab-GAP TBC domain-containing protein</fullName>
    </submittedName>
</protein>
<reference evidence="2" key="1">
    <citation type="submission" date="2022-11" db="UniProtKB">
        <authorList>
            <consortium name="WormBaseParasite"/>
        </authorList>
    </citation>
    <scope>IDENTIFICATION</scope>
</reference>
<evidence type="ECO:0000313" key="2">
    <source>
        <dbReference type="WBParaSite" id="JU765_v2.g5475.t1"/>
    </source>
</evidence>
<dbReference type="WBParaSite" id="JU765_v2.g5475.t1">
    <property type="protein sequence ID" value="JU765_v2.g5475.t1"/>
    <property type="gene ID" value="JU765_v2.g5475"/>
</dbReference>
<proteinExistence type="predicted"/>
<organism evidence="1 2">
    <name type="scientific">Panagrolaimus sp. JU765</name>
    <dbReference type="NCBI Taxonomy" id="591449"/>
    <lineage>
        <taxon>Eukaryota</taxon>
        <taxon>Metazoa</taxon>
        <taxon>Ecdysozoa</taxon>
        <taxon>Nematoda</taxon>
        <taxon>Chromadorea</taxon>
        <taxon>Rhabditida</taxon>
        <taxon>Tylenchina</taxon>
        <taxon>Panagrolaimomorpha</taxon>
        <taxon>Panagrolaimoidea</taxon>
        <taxon>Panagrolaimidae</taxon>
        <taxon>Panagrolaimus</taxon>
    </lineage>
</organism>
<evidence type="ECO:0000313" key="1">
    <source>
        <dbReference type="Proteomes" id="UP000887576"/>
    </source>
</evidence>
<dbReference type="Proteomes" id="UP000887576">
    <property type="component" value="Unplaced"/>
</dbReference>
<accession>A0AC34RBJ5</accession>
<sequence length="163" mass="18808">VTHLQAILRAYCLHNPSIGYCQGMNFITATALLFVSPEDAFWFLVAITERFFDKSYFDQSLTGAQADQELLKEILEQKYPKLAKHLEEYDIDLTTITLNWFLALFFDAVPFQTMLRIWDCFLLEGSKVLFRISIALLGLYEEEILDRSDTISVIKVLKAAVRL</sequence>
<name>A0AC34RBJ5_9BILA</name>